<organism evidence="2 3">
    <name type="scientific">Deinobacterium chartae</name>
    <dbReference type="NCBI Taxonomy" id="521158"/>
    <lineage>
        <taxon>Bacteria</taxon>
        <taxon>Thermotogati</taxon>
        <taxon>Deinococcota</taxon>
        <taxon>Deinococci</taxon>
        <taxon>Deinococcales</taxon>
        <taxon>Deinococcaceae</taxon>
        <taxon>Deinobacterium</taxon>
    </lineage>
</organism>
<evidence type="ECO:0000313" key="3">
    <source>
        <dbReference type="Proteomes" id="UP000569951"/>
    </source>
</evidence>
<dbReference type="RefSeq" id="WP_183987241.1">
    <property type="nucleotide sequence ID" value="NZ_JACHHG010000007.1"/>
</dbReference>
<dbReference type="Gene3D" id="3.40.630.30">
    <property type="match status" value="1"/>
</dbReference>
<dbReference type="AlphaFoldDB" id="A0A841I0A4"/>
<sequence>MPFQIRQVRDPQDAVIERFGALQEAVYPEPDMLIPARYVRMMLDMTSGGRRNFLLVAEDGARLLGAALFHLLTPVGSGFSSFLGVARAARGTGVARALHRARLETLDSALGKPVAGVFIDVVNPLRLSPEELEAEWRVGSDPWTRRKAFRALGFRQLDVRYEQPVGGPDGGPVTNMDLLFYPHAALEGHAEIPTDLVADTLRTYWNGWLGEQRAARHARELRERAGGQTVALIDPVPAS</sequence>
<dbReference type="GO" id="GO:0016747">
    <property type="term" value="F:acyltransferase activity, transferring groups other than amino-acyl groups"/>
    <property type="evidence" value="ECO:0007669"/>
    <property type="project" value="InterPro"/>
</dbReference>
<dbReference type="Proteomes" id="UP000569951">
    <property type="component" value="Unassembled WGS sequence"/>
</dbReference>
<keyword evidence="2" id="KW-0808">Transferase</keyword>
<gene>
    <name evidence="2" type="ORF">HNR42_002058</name>
</gene>
<evidence type="ECO:0000313" key="2">
    <source>
        <dbReference type="EMBL" id="MBB6098623.1"/>
    </source>
</evidence>
<keyword evidence="3" id="KW-1185">Reference proteome</keyword>
<feature type="domain" description="N-acetyltransferase" evidence="1">
    <location>
        <begin position="6"/>
        <end position="181"/>
    </location>
</feature>
<evidence type="ECO:0000259" key="1">
    <source>
        <dbReference type="PROSITE" id="PS51186"/>
    </source>
</evidence>
<dbReference type="PROSITE" id="PS51186">
    <property type="entry name" value="GNAT"/>
    <property type="match status" value="1"/>
</dbReference>
<protein>
    <submittedName>
        <fullName evidence="2">GNAT superfamily N-acetyltransferase</fullName>
    </submittedName>
</protein>
<dbReference type="EMBL" id="JACHHG010000007">
    <property type="protein sequence ID" value="MBB6098623.1"/>
    <property type="molecule type" value="Genomic_DNA"/>
</dbReference>
<dbReference type="CDD" id="cd04301">
    <property type="entry name" value="NAT_SF"/>
    <property type="match status" value="1"/>
</dbReference>
<accession>A0A841I0A4</accession>
<dbReference type="SUPFAM" id="SSF55729">
    <property type="entry name" value="Acyl-CoA N-acyltransferases (Nat)"/>
    <property type="match status" value="1"/>
</dbReference>
<name>A0A841I0A4_9DEIO</name>
<dbReference type="InterPro" id="IPR000182">
    <property type="entry name" value="GNAT_dom"/>
</dbReference>
<reference evidence="2 3" key="1">
    <citation type="submission" date="2020-08" db="EMBL/GenBank/DDBJ databases">
        <title>Genomic Encyclopedia of Type Strains, Phase IV (KMG-IV): sequencing the most valuable type-strain genomes for metagenomic binning, comparative biology and taxonomic classification.</title>
        <authorList>
            <person name="Goeker M."/>
        </authorList>
    </citation>
    <scope>NUCLEOTIDE SEQUENCE [LARGE SCALE GENOMIC DNA]</scope>
    <source>
        <strain evidence="2 3">DSM 21458</strain>
    </source>
</reference>
<dbReference type="InterPro" id="IPR016181">
    <property type="entry name" value="Acyl_CoA_acyltransferase"/>
</dbReference>
<comment type="caution">
    <text evidence="2">The sequence shown here is derived from an EMBL/GenBank/DDBJ whole genome shotgun (WGS) entry which is preliminary data.</text>
</comment>
<proteinExistence type="predicted"/>